<dbReference type="GO" id="GO:0016757">
    <property type="term" value="F:glycosyltransferase activity"/>
    <property type="evidence" value="ECO:0007669"/>
    <property type="project" value="UniProtKB-KW"/>
</dbReference>
<dbReference type="Pfam" id="PF00535">
    <property type="entry name" value="Glycos_transf_2"/>
    <property type="match status" value="1"/>
</dbReference>
<evidence type="ECO:0000259" key="1">
    <source>
        <dbReference type="Pfam" id="PF00535"/>
    </source>
</evidence>
<reference evidence="3" key="1">
    <citation type="journal article" date="2019" name="Int. J. Syst. Evol. Microbiol.">
        <title>The Global Catalogue of Microorganisms (GCM) 10K type strain sequencing project: providing services to taxonomists for standard genome sequencing and annotation.</title>
        <authorList>
            <consortium name="The Broad Institute Genomics Platform"/>
            <consortium name="The Broad Institute Genome Sequencing Center for Infectious Disease"/>
            <person name="Wu L."/>
            <person name="Ma J."/>
        </authorList>
    </citation>
    <scope>NUCLEOTIDE SEQUENCE [LARGE SCALE GENOMIC DNA]</scope>
    <source>
        <strain evidence="3">JCM 3369</strain>
    </source>
</reference>
<dbReference type="CDD" id="cd00761">
    <property type="entry name" value="Glyco_tranf_GTA_type"/>
    <property type="match status" value="1"/>
</dbReference>
<feature type="domain" description="Glycosyltransferase 2-like" evidence="1">
    <location>
        <begin position="7"/>
        <end position="135"/>
    </location>
</feature>
<accession>A0ABV9DBD0</accession>
<gene>
    <name evidence="2" type="ORF">ACFO3F_12460</name>
</gene>
<organism evidence="2 3">
    <name type="scientific">Georgenia faecalis</name>
    <dbReference type="NCBI Taxonomy" id="2483799"/>
    <lineage>
        <taxon>Bacteria</taxon>
        <taxon>Bacillati</taxon>
        <taxon>Actinomycetota</taxon>
        <taxon>Actinomycetes</taxon>
        <taxon>Micrococcales</taxon>
        <taxon>Bogoriellaceae</taxon>
        <taxon>Georgenia</taxon>
    </lineage>
</organism>
<sequence length="356" mass="38932">MTAPVDVVIAVHNAERPIGRAVASVLDGNGEDVLLTVVCHGLPAADIRARLDPAHRSRVRFLEHDDGIPSPAGPFNAGMRAAEGRYVSIMGSDDWLEPGAVASWLTTARRTGAETVITRLALGRPGNPVRTPPARPWCRGLLDPVRDRLSYRSAPLGLVSTAARRRLDAELVPGLVVGDDVPYVTRLWFETAVAYDRTGPGYVVGEDATDRVTFSPRPITVELAFVRHLLGEGWFADYPEQWRRAVCTKITRIHLFGAVYNRPDPAFWTEAERAALAGVARALGEAAPGYEQVLSLADRDLLRAIRQRRFTAEEMIAAAHARRRHGTPRTVLTADPCRLLAVEGPLRLMVASALVR</sequence>
<comment type="caution">
    <text evidence="2">The sequence shown here is derived from an EMBL/GenBank/DDBJ whole genome shotgun (WGS) entry which is preliminary data.</text>
</comment>
<dbReference type="EMBL" id="JBHSGF010000008">
    <property type="protein sequence ID" value="MFC4556064.1"/>
    <property type="molecule type" value="Genomic_DNA"/>
</dbReference>
<dbReference type="InterPro" id="IPR029044">
    <property type="entry name" value="Nucleotide-diphossugar_trans"/>
</dbReference>
<keyword evidence="2" id="KW-0808">Transferase</keyword>
<dbReference type="RefSeq" id="WP_122823333.1">
    <property type="nucleotide sequence ID" value="NZ_CP033325.1"/>
</dbReference>
<dbReference type="InterPro" id="IPR001173">
    <property type="entry name" value="Glyco_trans_2-like"/>
</dbReference>
<dbReference type="Proteomes" id="UP001595955">
    <property type="component" value="Unassembled WGS sequence"/>
</dbReference>
<dbReference type="Gene3D" id="3.90.550.10">
    <property type="entry name" value="Spore Coat Polysaccharide Biosynthesis Protein SpsA, Chain A"/>
    <property type="match status" value="1"/>
</dbReference>
<protein>
    <submittedName>
        <fullName evidence="2">Glycosyltransferase family A protein</fullName>
        <ecNumber evidence="2">2.4.-.-</ecNumber>
    </submittedName>
</protein>
<proteinExistence type="predicted"/>
<dbReference type="EC" id="2.4.-.-" evidence="2"/>
<keyword evidence="2" id="KW-0328">Glycosyltransferase</keyword>
<evidence type="ECO:0000313" key="2">
    <source>
        <dbReference type="EMBL" id="MFC4556064.1"/>
    </source>
</evidence>
<evidence type="ECO:0000313" key="3">
    <source>
        <dbReference type="Proteomes" id="UP001595955"/>
    </source>
</evidence>
<keyword evidence="3" id="KW-1185">Reference proteome</keyword>
<name>A0ABV9DBD0_9MICO</name>
<dbReference type="SUPFAM" id="SSF53448">
    <property type="entry name" value="Nucleotide-diphospho-sugar transferases"/>
    <property type="match status" value="1"/>
</dbReference>